<dbReference type="Pfam" id="PF05021">
    <property type="entry name" value="NPL4"/>
    <property type="match status" value="1"/>
</dbReference>
<dbReference type="InterPro" id="IPR007717">
    <property type="entry name" value="NPL4_C"/>
</dbReference>
<evidence type="ECO:0000256" key="6">
    <source>
        <dbReference type="SAM" id="MobiDB-lite"/>
    </source>
</evidence>
<evidence type="ECO:0000256" key="2">
    <source>
        <dbReference type="ARBA" id="ARBA00022553"/>
    </source>
</evidence>
<organism evidence="8">
    <name type="scientific">Salix viminalis</name>
    <name type="common">Common osier</name>
    <name type="synonym">Basket willow</name>
    <dbReference type="NCBI Taxonomy" id="40686"/>
    <lineage>
        <taxon>Eukaryota</taxon>
        <taxon>Viridiplantae</taxon>
        <taxon>Streptophyta</taxon>
        <taxon>Embryophyta</taxon>
        <taxon>Tracheophyta</taxon>
        <taxon>Spermatophyta</taxon>
        <taxon>Magnoliopsida</taxon>
        <taxon>eudicotyledons</taxon>
        <taxon>Gunneridae</taxon>
        <taxon>Pentapetalae</taxon>
        <taxon>rosids</taxon>
        <taxon>fabids</taxon>
        <taxon>Malpighiales</taxon>
        <taxon>Salicaceae</taxon>
        <taxon>Saliceae</taxon>
        <taxon>Salix</taxon>
    </lineage>
</organism>
<feature type="domain" description="MPN" evidence="7">
    <location>
        <begin position="129"/>
        <end position="270"/>
    </location>
</feature>
<comment type="function">
    <text evidence="4">May be part of a complex that binds ubiquitinated proteins and that is necessary for the export of misfolded proteins from the ER to the cytoplasm, where they are degraded by the proteasome.</text>
</comment>
<dbReference type="InterPro" id="IPR037518">
    <property type="entry name" value="MPN"/>
</dbReference>
<accession>A0A6N2MDA7</accession>
<dbReference type="FunFam" id="3.10.20.90:FF:000331">
    <property type="entry name" value="NPL4-like protein 1"/>
    <property type="match status" value="1"/>
</dbReference>
<comment type="pathway">
    <text evidence="5">Protein degradation; proteasomal ubiquitin-dependent pathway.</text>
</comment>
<dbReference type="GO" id="GO:0009908">
    <property type="term" value="P:flower development"/>
    <property type="evidence" value="ECO:0007669"/>
    <property type="project" value="InterPro"/>
</dbReference>
<dbReference type="Pfam" id="PF24679">
    <property type="entry name" value="Nodulin_C"/>
    <property type="match status" value="1"/>
</dbReference>
<dbReference type="GO" id="GO:0003697">
    <property type="term" value="F:single-stranded DNA binding"/>
    <property type="evidence" value="ECO:0007669"/>
    <property type="project" value="InterPro"/>
</dbReference>
<evidence type="ECO:0000256" key="5">
    <source>
        <dbReference type="ARBA" id="ARBA00060618"/>
    </source>
</evidence>
<evidence type="ECO:0000259" key="7">
    <source>
        <dbReference type="PROSITE" id="PS50249"/>
    </source>
</evidence>
<dbReference type="CDD" id="cd08061">
    <property type="entry name" value="MPN_NPL4"/>
    <property type="match status" value="1"/>
</dbReference>
<sequence>MMIRIRSRDGLERVSIENPNITISQLKTLIQNQLQIPIHNQTLSTNQNLLLAKSPPDLLQFTDMSNPSTPLSSLNISHGSIIFLAYEGQRTIAGPAVHPAGSFGRKMTMDDLIAKQMRVTRQENPHCDSVSFDRDCANAFQHYVSETLAFAVKRGGLMYGTVSEEGKVEVNFIYELPQQGTEDILMLLRDSDEEKLVEAIAAGLGMRRVGFIFTQSITQDNKDYTLSNREVLQAAELHAESGLKEWVTAVVKLDVNEDGGADVHFEAFQMSDMCIRLFKEGWFETEIREDADPKLSIMKKDVVVGSKDVKEVDNDFFLVVVKILDHVGPLSSTFPVENRIAQVQMRALRSHLDRAKNLPFVKRISDFHLLLFLAKFLDLNSDVPALAECVLAQTAVPEVVHYFLSCLGSCMRLAKEETSMAEQVIDLISAVKELHGLSSQELNKLLRDSENFTIHFHSGKGSTTKIDVEKLAGLLPLHLIAVLLSSDRDESLLRYLLCGIRLLHSLCDLGSRNSKLEQVLLDDVKVSEQLLDLVFYLLIVLSGHGQENLNSCSLLLVHSALVASSLHLLSGCISSQWQDLVQVLLAHPKMLEMLSSHLQQCSGGHGCFGGSREIEDLEEMEQPSVTILLLRLIVSIGVDIFMDAAFGAVHVAIRFLQVMLSDQNTGLHVKSPTAEQIVDYICQQCEASLQILQSLCQQKMFRERLLRNKELCGKGGVLFLARAILKLNITPPFVDSCTVVAAVSRLKAKLLHLCEAESISYLDEVASSPWSLDLAKSVVLEILELLKAALNNDPNHLSPRPDRTFPMGLLQLNAMRLADIFSDDSNFRSYITTCFTKVLTAIFSLPHGDFLPIWCSSEFPPREEDGTLDYDTFTAAGWFLDTFAAANLSNAINLEITLIPSNMPQAMYAHQRTSLFVKLIANLHCFVPNICEEQERNLFLHKFLECMRMDPSKSLPGFSFTSGALRAVIVCRNLRSLLSHAESLIPNFLNEEDVQLLRVFFNQLQSLINPTDYEENQVQEFKTERSISLDKFSRLTIDEHLQEAQSTGAYRSPMVMKEPSHLYNRTDIQKEEMSENSAIQEEKPNFKNMNQVEDAIKEDKAKSGACVSDVLREIDRDAHIVETSGSDTSSTRGKTYAGQVVNGDLLKSSEHIKRSGCQGVCGGEKVESPHFEEKQPRKRKRTIMNDYQITLMEKALLDEPEMQRNAAALQLNNRKARLARAGKDVRAPMEVDNTFPEKQVGQEQRQDNPESPGEDKITSSARGLKNTSEIGVFEDPEAGIGLADFVDIGASEFVQCKPGQFVVLVDGQGEEIGKGKVYQVQGKWYGRMLEGSGMCVVDVIELKTGKWARLPYPSETTGMSFDEAEQKIGVMRVLWDSNKIYMSRPQC</sequence>
<dbReference type="Pfam" id="PF25246">
    <property type="entry name" value="Nodulin_N"/>
    <property type="match status" value="2"/>
</dbReference>
<dbReference type="PROSITE" id="PS50249">
    <property type="entry name" value="MPN"/>
    <property type="match status" value="1"/>
</dbReference>
<evidence type="ECO:0000256" key="4">
    <source>
        <dbReference type="ARBA" id="ARBA00060043"/>
    </source>
</evidence>
<dbReference type="InterPro" id="IPR057287">
    <property type="entry name" value="Ndx_N"/>
</dbReference>
<dbReference type="InterPro" id="IPR056560">
    <property type="entry name" value="HTH_NDX"/>
</dbReference>
<dbReference type="InterPro" id="IPR024682">
    <property type="entry name" value="Npl4_Ub-like_dom"/>
</dbReference>
<dbReference type="InterPro" id="IPR056559">
    <property type="entry name" value="NDX_C"/>
</dbReference>
<dbReference type="EMBL" id="CAADRP010001730">
    <property type="protein sequence ID" value="VFU50523.1"/>
    <property type="molecule type" value="Genomic_DNA"/>
</dbReference>
<feature type="region of interest" description="Disordered" evidence="6">
    <location>
        <begin position="1222"/>
        <end position="1262"/>
    </location>
</feature>
<feature type="compositionally biased region" description="Basic and acidic residues" evidence="6">
    <location>
        <begin position="1244"/>
        <end position="1257"/>
    </location>
</feature>
<dbReference type="Gene3D" id="3.10.20.90">
    <property type="entry name" value="Phosphatidylinositol 3-kinase Catalytic Subunit, Chain A, domain 1"/>
    <property type="match status" value="1"/>
</dbReference>
<dbReference type="PANTHER" id="PTHR35743:SF1">
    <property type="entry name" value="NODULIN HOMEOBOX"/>
    <property type="match status" value="1"/>
</dbReference>
<evidence type="ECO:0000256" key="3">
    <source>
        <dbReference type="ARBA" id="ARBA00022786"/>
    </source>
</evidence>
<dbReference type="InterPro" id="IPR029071">
    <property type="entry name" value="Ubiquitin-like_domsf"/>
</dbReference>
<comment type="similarity">
    <text evidence="1">Belongs to the NPL4 family.</text>
</comment>
<dbReference type="InterPro" id="IPR039325">
    <property type="entry name" value="NDX"/>
</dbReference>
<dbReference type="Pfam" id="PF24426">
    <property type="entry name" value="HTH_NDX"/>
    <property type="match status" value="1"/>
</dbReference>
<name>A0A6N2MDA7_SALVM</name>
<dbReference type="CDD" id="cd17055">
    <property type="entry name" value="Ubl_AtNPL4_like"/>
    <property type="match status" value="1"/>
</dbReference>
<keyword evidence="2" id="KW-0597">Phosphoprotein</keyword>
<evidence type="ECO:0000256" key="1">
    <source>
        <dbReference type="ARBA" id="ARBA00011025"/>
    </source>
</evidence>
<reference evidence="8" key="1">
    <citation type="submission" date="2019-03" db="EMBL/GenBank/DDBJ databases">
        <authorList>
            <person name="Mank J."/>
            <person name="Almeida P."/>
        </authorList>
    </citation>
    <scope>NUCLEOTIDE SEQUENCE</scope>
    <source>
        <strain evidence="8">78183</strain>
    </source>
</reference>
<proteinExistence type="inferred from homology"/>
<protein>
    <recommendedName>
        <fullName evidence="7">MPN domain-containing protein</fullName>
    </recommendedName>
</protein>
<keyword evidence="3" id="KW-0833">Ubl conjugation pathway</keyword>
<gene>
    <name evidence="8" type="ORF">SVIM_LOCUS337058</name>
</gene>
<dbReference type="PANTHER" id="PTHR35743">
    <property type="entry name" value="NODULIN HOMEOBOX"/>
    <property type="match status" value="1"/>
</dbReference>
<evidence type="ECO:0000313" key="8">
    <source>
        <dbReference type="EMBL" id="VFU50523.1"/>
    </source>
</evidence>
<dbReference type="Pfam" id="PF11543">
    <property type="entry name" value="UN_NPL4"/>
    <property type="match status" value="1"/>
</dbReference>
<dbReference type="SUPFAM" id="SSF54236">
    <property type="entry name" value="Ubiquitin-like"/>
    <property type="match status" value="1"/>
</dbReference>